<comment type="caution">
    <text evidence="2">The sequence shown here is derived from an EMBL/GenBank/DDBJ whole genome shotgun (WGS) entry which is preliminary data.</text>
</comment>
<name>A0AAV2ZGI7_9STRA</name>
<accession>A0AAV2ZGI7</accession>
<reference evidence="2" key="1">
    <citation type="submission" date="2022-11" db="EMBL/GenBank/DDBJ databases">
        <authorList>
            <person name="Morgan W.R."/>
            <person name="Tartar A."/>
        </authorList>
    </citation>
    <scope>NUCLEOTIDE SEQUENCE</scope>
    <source>
        <strain evidence="2">ARSEF 373</strain>
    </source>
</reference>
<sequence>MATYEYDDDEEEDDDSDDDDDDEIERATERIPRRKLLKILEEVDSLKPTGGKNAEKMAIPKTKMAAPLEKKPKMNAEKISHRQEKVGLSLQDFVQHLLLQDADRHEINVFAQVLEVSVSPDLKRAVVFWEPARVQALDTPISKRKVAGVRSRLERMEEWVRAEVARHLNLKYAPIIQFKHKKESKENEARRIFDEEMKWLNRFE</sequence>
<dbReference type="Gene3D" id="3.30.300.20">
    <property type="match status" value="1"/>
</dbReference>
<dbReference type="AlphaFoldDB" id="A0AAV2ZGI7"/>
<evidence type="ECO:0008006" key="4">
    <source>
        <dbReference type="Google" id="ProtNLM"/>
    </source>
</evidence>
<dbReference type="InterPro" id="IPR023799">
    <property type="entry name" value="RbfA_dom_sf"/>
</dbReference>
<dbReference type="InterPro" id="IPR000238">
    <property type="entry name" value="RbfA"/>
</dbReference>
<keyword evidence="3" id="KW-1185">Reference proteome</keyword>
<evidence type="ECO:0000313" key="2">
    <source>
        <dbReference type="EMBL" id="DBA03485.1"/>
    </source>
</evidence>
<organism evidence="2 3">
    <name type="scientific">Lagenidium giganteum</name>
    <dbReference type="NCBI Taxonomy" id="4803"/>
    <lineage>
        <taxon>Eukaryota</taxon>
        <taxon>Sar</taxon>
        <taxon>Stramenopiles</taxon>
        <taxon>Oomycota</taxon>
        <taxon>Peronosporomycetes</taxon>
        <taxon>Pythiales</taxon>
        <taxon>Pythiaceae</taxon>
    </lineage>
</organism>
<feature type="compositionally biased region" description="Acidic residues" evidence="1">
    <location>
        <begin position="1"/>
        <end position="24"/>
    </location>
</feature>
<evidence type="ECO:0000313" key="3">
    <source>
        <dbReference type="Proteomes" id="UP001146120"/>
    </source>
</evidence>
<reference evidence="2" key="2">
    <citation type="journal article" date="2023" name="Microbiol Resour">
        <title>Decontamination and Annotation of the Draft Genome Sequence of the Oomycete Lagenidium giganteum ARSEF 373.</title>
        <authorList>
            <person name="Morgan W.R."/>
            <person name="Tartar A."/>
        </authorList>
    </citation>
    <scope>NUCLEOTIDE SEQUENCE</scope>
    <source>
        <strain evidence="2">ARSEF 373</strain>
    </source>
</reference>
<dbReference type="Pfam" id="PF02033">
    <property type="entry name" value="RBFA"/>
    <property type="match status" value="1"/>
</dbReference>
<proteinExistence type="predicted"/>
<dbReference type="InterPro" id="IPR015946">
    <property type="entry name" value="KH_dom-like_a/b"/>
</dbReference>
<dbReference type="Proteomes" id="UP001146120">
    <property type="component" value="Unassembled WGS sequence"/>
</dbReference>
<dbReference type="GO" id="GO:0006364">
    <property type="term" value="P:rRNA processing"/>
    <property type="evidence" value="ECO:0007669"/>
    <property type="project" value="InterPro"/>
</dbReference>
<protein>
    <recommendedName>
        <fullName evidence="4">Ribosome-binding factor A</fullName>
    </recommendedName>
</protein>
<dbReference type="EMBL" id="DAKRPA010000019">
    <property type="protein sequence ID" value="DBA03485.1"/>
    <property type="molecule type" value="Genomic_DNA"/>
</dbReference>
<dbReference type="SUPFAM" id="SSF89919">
    <property type="entry name" value="Ribosome-binding factor A, RbfA"/>
    <property type="match status" value="1"/>
</dbReference>
<evidence type="ECO:0000256" key="1">
    <source>
        <dbReference type="SAM" id="MobiDB-lite"/>
    </source>
</evidence>
<gene>
    <name evidence="2" type="ORF">N0F65_002893</name>
</gene>
<feature type="region of interest" description="Disordered" evidence="1">
    <location>
        <begin position="1"/>
        <end position="29"/>
    </location>
</feature>